<protein>
    <submittedName>
        <fullName evidence="3">XRE family transcriptional regulator</fullName>
    </submittedName>
</protein>
<evidence type="ECO:0000256" key="1">
    <source>
        <dbReference type="ARBA" id="ARBA00023125"/>
    </source>
</evidence>
<dbReference type="EMBL" id="LSEF01000122">
    <property type="protein sequence ID" value="OAF06425.1"/>
    <property type="molecule type" value="Genomic_DNA"/>
</dbReference>
<dbReference type="Gene3D" id="1.10.260.40">
    <property type="entry name" value="lambda repressor-like DNA-binding domains"/>
    <property type="match status" value="1"/>
</dbReference>
<dbReference type="SUPFAM" id="SSF47413">
    <property type="entry name" value="lambda repressor-like DNA-binding domains"/>
    <property type="match status" value="1"/>
</dbReference>
<dbReference type="RefSeq" id="WP_063682132.1">
    <property type="nucleotide sequence ID" value="NZ_LSEF01000122.1"/>
</dbReference>
<dbReference type="GO" id="GO:0003700">
    <property type="term" value="F:DNA-binding transcription factor activity"/>
    <property type="evidence" value="ECO:0007669"/>
    <property type="project" value="TreeGrafter"/>
</dbReference>
<gene>
    <name evidence="3" type="ORF">AXW67_32150</name>
</gene>
<reference evidence="3 4" key="1">
    <citation type="submission" date="2016-02" db="EMBL/GenBank/DDBJ databases">
        <title>Draft genome sequence of the strain BR 10247T Bradyrhizobium neotropicale isolated from nodules of Centrolobium paraense.</title>
        <authorList>
            <person name="Simoes-Araujo J.L."/>
            <person name="Barauna A.C."/>
            <person name="Silva K."/>
            <person name="Zilli J.E."/>
        </authorList>
    </citation>
    <scope>NUCLEOTIDE SEQUENCE [LARGE SCALE GENOMIC DNA]</scope>
    <source>
        <strain evidence="3 4">BR 10247</strain>
    </source>
</reference>
<dbReference type="Pfam" id="PF01381">
    <property type="entry name" value="HTH_3"/>
    <property type="match status" value="1"/>
</dbReference>
<accession>A0A176YI77</accession>
<dbReference type="GO" id="GO:0005829">
    <property type="term" value="C:cytosol"/>
    <property type="evidence" value="ECO:0007669"/>
    <property type="project" value="TreeGrafter"/>
</dbReference>
<dbReference type="InterPro" id="IPR010982">
    <property type="entry name" value="Lambda_DNA-bd_dom_sf"/>
</dbReference>
<dbReference type="AlphaFoldDB" id="A0A176YI77"/>
<dbReference type="SMART" id="SM00530">
    <property type="entry name" value="HTH_XRE"/>
    <property type="match status" value="1"/>
</dbReference>
<keyword evidence="4" id="KW-1185">Reference proteome</keyword>
<sequence length="76" mass="8846">MDLRETFATNLRRLRNARGWSQDELALEAKISRSYLSQLEKGVYHVSIKVIGRLADKLDVEPDEFLKRMARKGRAK</sequence>
<dbReference type="PANTHER" id="PTHR46797:SF1">
    <property type="entry name" value="METHYLPHOSPHONATE SYNTHASE"/>
    <property type="match status" value="1"/>
</dbReference>
<dbReference type="PROSITE" id="PS50943">
    <property type="entry name" value="HTH_CROC1"/>
    <property type="match status" value="1"/>
</dbReference>
<evidence type="ECO:0000259" key="2">
    <source>
        <dbReference type="PROSITE" id="PS50943"/>
    </source>
</evidence>
<dbReference type="Proteomes" id="UP000077173">
    <property type="component" value="Unassembled WGS sequence"/>
</dbReference>
<name>A0A176YI77_9BRAD</name>
<organism evidence="3 4">
    <name type="scientific">Bradyrhizobium neotropicale</name>
    <dbReference type="NCBI Taxonomy" id="1497615"/>
    <lineage>
        <taxon>Bacteria</taxon>
        <taxon>Pseudomonadati</taxon>
        <taxon>Pseudomonadota</taxon>
        <taxon>Alphaproteobacteria</taxon>
        <taxon>Hyphomicrobiales</taxon>
        <taxon>Nitrobacteraceae</taxon>
        <taxon>Bradyrhizobium</taxon>
    </lineage>
</organism>
<dbReference type="CDD" id="cd00093">
    <property type="entry name" value="HTH_XRE"/>
    <property type="match status" value="1"/>
</dbReference>
<evidence type="ECO:0000313" key="3">
    <source>
        <dbReference type="EMBL" id="OAF06425.1"/>
    </source>
</evidence>
<keyword evidence="1" id="KW-0238">DNA-binding</keyword>
<proteinExistence type="predicted"/>
<dbReference type="InterPro" id="IPR050807">
    <property type="entry name" value="TransReg_Diox_bact_type"/>
</dbReference>
<dbReference type="GO" id="GO:0003677">
    <property type="term" value="F:DNA binding"/>
    <property type="evidence" value="ECO:0007669"/>
    <property type="project" value="UniProtKB-KW"/>
</dbReference>
<evidence type="ECO:0000313" key="4">
    <source>
        <dbReference type="Proteomes" id="UP000077173"/>
    </source>
</evidence>
<dbReference type="InterPro" id="IPR001387">
    <property type="entry name" value="Cro/C1-type_HTH"/>
</dbReference>
<feature type="domain" description="HTH cro/C1-type" evidence="2">
    <location>
        <begin position="11"/>
        <end position="65"/>
    </location>
</feature>
<dbReference type="PANTHER" id="PTHR46797">
    <property type="entry name" value="HTH-TYPE TRANSCRIPTIONAL REGULATOR"/>
    <property type="match status" value="1"/>
</dbReference>
<comment type="caution">
    <text evidence="3">The sequence shown here is derived from an EMBL/GenBank/DDBJ whole genome shotgun (WGS) entry which is preliminary data.</text>
</comment>